<feature type="transmembrane region" description="Helical" evidence="1">
    <location>
        <begin position="374"/>
        <end position="394"/>
    </location>
</feature>
<evidence type="ECO:0000313" key="3">
    <source>
        <dbReference type="Proteomes" id="UP001516351"/>
    </source>
</evidence>
<name>A0ABX2P2D9_9PROT</name>
<reference evidence="2 3" key="1">
    <citation type="submission" date="2020-06" db="EMBL/GenBank/DDBJ databases">
        <title>Synonyms of Asaia species.</title>
        <authorList>
            <person name="Sombolestani A."/>
        </authorList>
    </citation>
    <scope>NUCLEOTIDE SEQUENCE [LARGE SCALE GENOMIC DNA]</scope>
    <source>
        <strain evidence="2 3">LMG 27047</strain>
    </source>
</reference>
<keyword evidence="1" id="KW-0472">Membrane</keyword>
<dbReference type="InterPro" id="IPR005625">
    <property type="entry name" value="PepSY-ass_TM"/>
</dbReference>
<keyword evidence="3" id="KW-1185">Reference proteome</keyword>
<protein>
    <submittedName>
        <fullName evidence="2">PepSY domain-containing protein</fullName>
    </submittedName>
</protein>
<dbReference type="RefSeq" id="WP_267311526.1">
    <property type="nucleotide sequence ID" value="NZ_JABXXV010000002.1"/>
</dbReference>
<dbReference type="PANTHER" id="PTHR34219">
    <property type="entry name" value="IRON-REGULATED INNER MEMBRANE PROTEIN-RELATED"/>
    <property type="match status" value="1"/>
</dbReference>
<gene>
    <name evidence="2" type="ORF">HW542_04615</name>
</gene>
<keyword evidence="1" id="KW-0812">Transmembrane</keyword>
<sequence length="421" mass="45697">MPRPKSGPKGGSPFWPLRQSRGAMVALHRYIGLVLAPLLVVIGLTGSISVFRTELDRMLNPDLWTTQSPNRHLPLSVLTAAIAKAHPDQPLIALEYRPAPGGTLHAYLTPALTPSGQSRPDEIFLDPGDAHELGGRVAEGCCLNRRVLIPFIYRLHFSLAAGTTGLWIVGITALIWTLDCLNGLLLTLPPVTPPWRKGFWRGWEPAWQIASPKNALRLFFDLHRAFGLWLWILLLGMAISGVALALGPQIFQPVVRTLFPVAPPASEIPLPGGPHILKPDEAEALAGRDAQERGWQARPAAVMLTHTPERALFYLFSDTGQIPAGFGSPLITIALDTGATVQASVPPEGKLGDLILQLQDPFHSGRLAGMTGRILVCASGVVTALLSVTGVLIWDRKRRARRRAQLKKPRPALRGTASEKD</sequence>
<dbReference type="Pfam" id="PF03929">
    <property type="entry name" value="PepSY_TM"/>
    <property type="match status" value="1"/>
</dbReference>
<accession>A0ABX2P2D9</accession>
<evidence type="ECO:0000313" key="2">
    <source>
        <dbReference type="EMBL" id="NVN46091.1"/>
    </source>
</evidence>
<dbReference type="EMBL" id="JABXXV010000002">
    <property type="protein sequence ID" value="NVN46091.1"/>
    <property type="molecule type" value="Genomic_DNA"/>
</dbReference>
<feature type="transmembrane region" description="Helical" evidence="1">
    <location>
        <begin position="226"/>
        <end position="246"/>
    </location>
</feature>
<evidence type="ECO:0000256" key="1">
    <source>
        <dbReference type="SAM" id="Phobius"/>
    </source>
</evidence>
<comment type="caution">
    <text evidence="2">The sequence shown here is derived from an EMBL/GenBank/DDBJ whole genome shotgun (WGS) entry which is preliminary data.</text>
</comment>
<keyword evidence="1" id="KW-1133">Transmembrane helix</keyword>
<organism evidence="2 3">
    <name type="scientific">Asaia spathodeae</name>
    <dbReference type="NCBI Taxonomy" id="657016"/>
    <lineage>
        <taxon>Bacteria</taxon>
        <taxon>Pseudomonadati</taxon>
        <taxon>Pseudomonadota</taxon>
        <taxon>Alphaproteobacteria</taxon>
        <taxon>Acetobacterales</taxon>
        <taxon>Acetobacteraceae</taxon>
        <taxon>Asaia</taxon>
    </lineage>
</organism>
<dbReference type="PANTHER" id="PTHR34219:SF5">
    <property type="entry name" value="BLR4505 PROTEIN"/>
    <property type="match status" value="1"/>
</dbReference>
<feature type="transmembrane region" description="Helical" evidence="1">
    <location>
        <begin position="155"/>
        <end position="178"/>
    </location>
</feature>
<dbReference type="Proteomes" id="UP001516351">
    <property type="component" value="Unassembled WGS sequence"/>
</dbReference>
<proteinExistence type="predicted"/>
<feature type="transmembrane region" description="Helical" evidence="1">
    <location>
        <begin position="30"/>
        <end position="51"/>
    </location>
</feature>